<evidence type="ECO:0000313" key="2">
    <source>
        <dbReference type="Proteomes" id="UP000749040"/>
    </source>
</evidence>
<keyword evidence="2" id="KW-1185">Reference proteome</keyword>
<dbReference type="RefSeq" id="WP_205361971.1">
    <property type="nucleotide sequence ID" value="NZ_JADKYB010000023.1"/>
</dbReference>
<proteinExistence type="predicted"/>
<dbReference type="Proteomes" id="UP000749040">
    <property type="component" value="Unassembled WGS sequence"/>
</dbReference>
<sequence length="181" mass="19934">MTELPDDVPGIASESHFAAFVRRYQPLDLFARFLGNPFELLRGQAQAALETLDPGTVLERLTINGPPHPLADAHHDWDAPVPTSRYIITRVALFAPVALRVWTPAAGAHSRRGALTCVLANLNQPDHDRLVQSWLDLDQHTPSRLLKPDVDLLRSRMLSVGAWLPSDYPPGSPEGEGRSTP</sequence>
<organism evidence="1 2">
    <name type="scientific">Actinacidiphila acididurans</name>
    <dbReference type="NCBI Taxonomy" id="2784346"/>
    <lineage>
        <taxon>Bacteria</taxon>
        <taxon>Bacillati</taxon>
        <taxon>Actinomycetota</taxon>
        <taxon>Actinomycetes</taxon>
        <taxon>Kitasatosporales</taxon>
        <taxon>Streptomycetaceae</taxon>
        <taxon>Actinacidiphila</taxon>
    </lineage>
</organism>
<accession>A0ABS2U0S4</accession>
<name>A0ABS2U0S4_9ACTN</name>
<gene>
    <name evidence="1" type="ORF">ITX44_32610</name>
</gene>
<comment type="caution">
    <text evidence="1">The sequence shown here is derived from an EMBL/GenBank/DDBJ whole genome shotgun (WGS) entry which is preliminary data.</text>
</comment>
<evidence type="ECO:0000313" key="1">
    <source>
        <dbReference type="EMBL" id="MBM9509209.1"/>
    </source>
</evidence>
<dbReference type="EMBL" id="JADKYB010000023">
    <property type="protein sequence ID" value="MBM9509209.1"/>
    <property type="molecule type" value="Genomic_DNA"/>
</dbReference>
<protein>
    <submittedName>
        <fullName evidence="1">Uncharacterized protein</fullName>
    </submittedName>
</protein>
<reference evidence="1 2" key="1">
    <citation type="submission" date="2021-01" db="EMBL/GenBank/DDBJ databases">
        <title>Streptomyces acididurans sp. nov., isolated from a peat swamp forest soil.</title>
        <authorList>
            <person name="Chantavorakit T."/>
            <person name="Duangmal K."/>
        </authorList>
    </citation>
    <scope>NUCLEOTIDE SEQUENCE [LARGE SCALE GENOMIC DNA]</scope>
    <source>
        <strain evidence="1 2">KK5PA1</strain>
    </source>
</reference>